<keyword evidence="2" id="KW-1185">Reference proteome</keyword>
<accession>A0A6A5ZLD2</accession>
<name>A0A6A5ZLD2_9PLEO</name>
<gene>
    <name evidence="1" type="ORF">BDV96DRAFT_595438</name>
</gene>
<reference evidence="1" key="1">
    <citation type="journal article" date="2020" name="Stud. Mycol.">
        <title>101 Dothideomycetes genomes: a test case for predicting lifestyles and emergence of pathogens.</title>
        <authorList>
            <person name="Haridas S."/>
            <person name="Albert R."/>
            <person name="Binder M."/>
            <person name="Bloem J."/>
            <person name="Labutti K."/>
            <person name="Salamov A."/>
            <person name="Andreopoulos B."/>
            <person name="Baker S."/>
            <person name="Barry K."/>
            <person name="Bills G."/>
            <person name="Bluhm B."/>
            <person name="Cannon C."/>
            <person name="Castanera R."/>
            <person name="Culley D."/>
            <person name="Daum C."/>
            <person name="Ezra D."/>
            <person name="Gonzalez J."/>
            <person name="Henrissat B."/>
            <person name="Kuo A."/>
            <person name="Liang C."/>
            <person name="Lipzen A."/>
            <person name="Lutzoni F."/>
            <person name="Magnuson J."/>
            <person name="Mondo S."/>
            <person name="Nolan M."/>
            <person name="Ohm R."/>
            <person name="Pangilinan J."/>
            <person name="Park H.-J."/>
            <person name="Ramirez L."/>
            <person name="Alfaro M."/>
            <person name="Sun H."/>
            <person name="Tritt A."/>
            <person name="Yoshinaga Y."/>
            <person name="Zwiers L.-H."/>
            <person name="Turgeon B."/>
            <person name="Goodwin S."/>
            <person name="Spatafora J."/>
            <person name="Crous P."/>
            <person name="Grigoriev I."/>
        </authorList>
    </citation>
    <scope>NUCLEOTIDE SEQUENCE</scope>
    <source>
        <strain evidence="1">CBS 627.86</strain>
    </source>
</reference>
<proteinExistence type="predicted"/>
<dbReference type="AlphaFoldDB" id="A0A6A5ZLD2"/>
<sequence length="113" mass="12584">MNPRSKYSISRRAHQHISEAPSMCMSSLSLLCVIAASHRLRHIIFTSEVNGCTKDLLIGIGMIRSRKEMPKYFDLMPTEATAVYLFSGSATDVPSVCTTLGRSQITVEPENHR</sequence>
<organism evidence="1 2">
    <name type="scientific">Lophiotrema nucula</name>
    <dbReference type="NCBI Taxonomy" id="690887"/>
    <lineage>
        <taxon>Eukaryota</taxon>
        <taxon>Fungi</taxon>
        <taxon>Dikarya</taxon>
        <taxon>Ascomycota</taxon>
        <taxon>Pezizomycotina</taxon>
        <taxon>Dothideomycetes</taxon>
        <taxon>Pleosporomycetidae</taxon>
        <taxon>Pleosporales</taxon>
        <taxon>Lophiotremataceae</taxon>
        <taxon>Lophiotrema</taxon>
    </lineage>
</organism>
<protein>
    <submittedName>
        <fullName evidence="1">Uncharacterized protein</fullName>
    </submittedName>
</protein>
<dbReference type="Proteomes" id="UP000799770">
    <property type="component" value="Unassembled WGS sequence"/>
</dbReference>
<evidence type="ECO:0000313" key="2">
    <source>
        <dbReference type="Proteomes" id="UP000799770"/>
    </source>
</evidence>
<evidence type="ECO:0000313" key="1">
    <source>
        <dbReference type="EMBL" id="KAF2119814.1"/>
    </source>
</evidence>
<dbReference type="EMBL" id="ML977314">
    <property type="protein sequence ID" value="KAF2119814.1"/>
    <property type="molecule type" value="Genomic_DNA"/>
</dbReference>